<feature type="region of interest" description="Disordered" evidence="1">
    <location>
        <begin position="69"/>
        <end position="97"/>
    </location>
</feature>
<feature type="region of interest" description="Disordered" evidence="1">
    <location>
        <begin position="405"/>
        <end position="428"/>
    </location>
</feature>
<dbReference type="OrthoDB" id="62853at2759"/>
<dbReference type="Pfam" id="PF00855">
    <property type="entry name" value="PWWP"/>
    <property type="match status" value="1"/>
</dbReference>
<protein>
    <submittedName>
        <fullName evidence="3">Tudor/PWWP/MBT</fullName>
    </submittedName>
</protein>
<feature type="compositionally biased region" description="Acidic residues" evidence="1">
    <location>
        <begin position="222"/>
        <end position="234"/>
    </location>
</feature>
<dbReference type="STRING" id="1314781.A0A165LBH2"/>
<evidence type="ECO:0000259" key="2">
    <source>
        <dbReference type="PROSITE" id="PS50812"/>
    </source>
</evidence>
<organism evidence="3 4">
    <name type="scientific">Exidia glandulosa HHB12029</name>
    <dbReference type="NCBI Taxonomy" id="1314781"/>
    <lineage>
        <taxon>Eukaryota</taxon>
        <taxon>Fungi</taxon>
        <taxon>Dikarya</taxon>
        <taxon>Basidiomycota</taxon>
        <taxon>Agaricomycotina</taxon>
        <taxon>Agaricomycetes</taxon>
        <taxon>Auriculariales</taxon>
        <taxon>Exidiaceae</taxon>
        <taxon>Exidia</taxon>
    </lineage>
</organism>
<dbReference type="SMART" id="SM00293">
    <property type="entry name" value="PWWP"/>
    <property type="match status" value="1"/>
</dbReference>
<gene>
    <name evidence="3" type="ORF">EXIGLDRAFT_832759</name>
</gene>
<dbReference type="InterPro" id="IPR000313">
    <property type="entry name" value="PWWP_dom"/>
</dbReference>
<evidence type="ECO:0000256" key="1">
    <source>
        <dbReference type="SAM" id="MobiDB-lite"/>
    </source>
</evidence>
<dbReference type="InParanoid" id="A0A165LBH2"/>
<dbReference type="InterPro" id="IPR035503">
    <property type="entry name" value="IOC4-like_PWWP"/>
</dbReference>
<dbReference type="InterPro" id="IPR035441">
    <property type="entry name" value="TFIIS/LEDGF_dom_sf"/>
</dbReference>
<dbReference type="Gene3D" id="1.20.930.10">
    <property type="entry name" value="Conserved domain common to transcription factors TFIIS, elongin A, CRSP70"/>
    <property type="match status" value="1"/>
</dbReference>
<sequence length="428" mass="47098">MLLTLFSMAPGTHHVAKPYFARSSNALSLGRTRSEGKVGVRRRLKRRRQATVGLCRELSCLISSRSSSRRAIQHPAHSEHPPPPKHPAPTPTRMSAASTPVKAGAHEFAVRDVVLAKLKGYPQWPAMVVDPDNVPSGVQDERPSGKRHFCVRFFPAGDYAWLSPRDISPLSRSEIDKFLAVPKGAKRAGELLKGYKVAMDPTKWESEIEQEIAARAARGGADDDEDVEEEDEPMDGEKTKKRRRSSVGGSKKDEVAGKKKRRTSSGKKNGLSAETVESEEDEKPAVAAPAVERKKEREKEEDEKFAHLKNDIGASHIKTVRHQLQKTFLSKGTPTEKDLEASDALFKELETTDIPVDYLGYSKIGKVMRHIASLDDSAIPREAEYGFKRRAGDLVSKWHKVANSSSLPPAPTPVAPIGNGNGLQAMVQ</sequence>
<evidence type="ECO:0000313" key="3">
    <source>
        <dbReference type="EMBL" id="KZV97640.1"/>
    </source>
</evidence>
<keyword evidence="4" id="KW-1185">Reference proteome</keyword>
<reference evidence="3 4" key="1">
    <citation type="journal article" date="2016" name="Mol. Biol. Evol.">
        <title>Comparative Genomics of Early-Diverging Mushroom-Forming Fungi Provides Insights into the Origins of Lignocellulose Decay Capabilities.</title>
        <authorList>
            <person name="Nagy L.G."/>
            <person name="Riley R."/>
            <person name="Tritt A."/>
            <person name="Adam C."/>
            <person name="Daum C."/>
            <person name="Floudas D."/>
            <person name="Sun H."/>
            <person name="Yadav J.S."/>
            <person name="Pangilinan J."/>
            <person name="Larsson K.H."/>
            <person name="Matsuura K."/>
            <person name="Barry K."/>
            <person name="Labutti K."/>
            <person name="Kuo R."/>
            <person name="Ohm R.A."/>
            <person name="Bhattacharya S.S."/>
            <person name="Shirouzu T."/>
            <person name="Yoshinaga Y."/>
            <person name="Martin F.M."/>
            <person name="Grigoriev I.V."/>
            <person name="Hibbett D.S."/>
        </authorList>
    </citation>
    <scope>NUCLEOTIDE SEQUENCE [LARGE SCALE GENOMIC DNA]</scope>
    <source>
        <strain evidence="3 4">HHB12029</strain>
    </source>
</reference>
<dbReference type="EMBL" id="KV425928">
    <property type="protein sequence ID" value="KZV97640.1"/>
    <property type="molecule type" value="Genomic_DNA"/>
</dbReference>
<dbReference type="AlphaFoldDB" id="A0A165LBH2"/>
<dbReference type="SUPFAM" id="SSF63748">
    <property type="entry name" value="Tudor/PWWP/MBT"/>
    <property type="match status" value="1"/>
</dbReference>
<feature type="compositionally biased region" description="Basic and acidic residues" evidence="1">
    <location>
        <begin position="291"/>
        <end position="304"/>
    </location>
</feature>
<feature type="region of interest" description="Disordered" evidence="1">
    <location>
        <begin position="214"/>
        <end position="304"/>
    </location>
</feature>
<evidence type="ECO:0000313" key="4">
    <source>
        <dbReference type="Proteomes" id="UP000077266"/>
    </source>
</evidence>
<proteinExistence type="predicted"/>
<dbReference type="CDD" id="cd05840">
    <property type="entry name" value="PWWP_ScIOC4-like"/>
    <property type="match status" value="1"/>
</dbReference>
<dbReference type="Gene3D" id="2.30.30.140">
    <property type="match status" value="1"/>
</dbReference>
<dbReference type="Proteomes" id="UP000077266">
    <property type="component" value="Unassembled WGS sequence"/>
</dbReference>
<feature type="domain" description="PWWP" evidence="2">
    <location>
        <begin position="110"/>
        <end position="173"/>
    </location>
</feature>
<accession>A0A165LBH2</accession>
<dbReference type="PROSITE" id="PS50812">
    <property type="entry name" value="PWWP"/>
    <property type="match status" value="1"/>
</dbReference>
<name>A0A165LBH2_EXIGL</name>